<dbReference type="OrthoDB" id="166547at2"/>
<reference evidence="2 3" key="1">
    <citation type="submission" date="2019-07" db="EMBL/GenBank/DDBJ databases">
        <title>Whole genome shotgun sequence of Novosphingobium sediminis NBRC 106119.</title>
        <authorList>
            <person name="Hosoyama A."/>
            <person name="Uohara A."/>
            <person name="Ohji S."/>
            <person name="Ichikawa N."/>
        </authorList>
    </citation>
    <scope>NUCLEOTIDE SEQUENCE [LARGE SCALE GENOMIC DNA]</scope>
    <source>
        <strain evidence="2 3">NBRC 106119</strain>
    </source>
</reference>
<keyword evidence="3" id="KW-1185">Reference proteome</keyword>
<protein>
    <submittedName>
        <fullName evidence="2">Membrane protein</fullName>
    </submittedName>
</protein>
<keyword evidence="1" id="KW-0472">Membrane</keyword>
<keyword evidence="1" id="KW-1133">Transmembrane helix</keyword>
<accession>A0A512AGG7</accession>
<sequence>MQLVIAYIVAAVVFGGLDALWLGWAGTNLYRPALGDLLAPTFRLAPAGIFYLAYLGGMVWFAIRPGIAGGLGAAALNGALLGALCYATYDFTNQATLARWPSYVTAIDVCWGAFATMTAAVAATWAARTFAG</sequence>
<dbReference type="AlphaFoldDB" id="A0A512AGG7"/>
<evidence type="ECO:0000313" key="2">
    <source>
        <dbReference type="EMBL" id="GEN98801.1"/>
    </source>
</evidence>
<dbReference type="Proteomes" id="UP000321464">
    <property type="component" value="Unassembled WGS sequence"/>
</dbReference>
<dbReference type="EMBL" id="BJYR01000004">
    <property type="protein sequence ID" value="GEN98801.1"/>
    <property type="molecule type" value="Genomic_DNA"/>
</dbReference>
<name>A0A512AGG7_9SPHN</name>
<evidence type="ECO:0000256" key="1">
    <source>
        <dbReference type="SAM" id="Phobius"/>
    </source>
</evidence>
<proteinExistence type="predicted"/>
<feature type="transmembrane region" description="Helical" evidence="1">
    <location>
        <begin position="43"/>
        <end position="63"/>
    </location>
</feature>
<evidence type="ECO:0000313" key="3">
    <source>
        <dbReference type="Proteomes" id="UP000321464"/>
    </source>
</evidence>
<comment type="caution">
    <text evidence="2">The sequence shown here is derived from an EMBL/GenBank/DDBJ whole genome shotgun (WGS) entry which is preliminary data.</text>
</comment>
<dbReference type="RefSeq" id="WP_147158189.1">
    <property type="nucleotide sequence ID" value="NZ_BJYR01000004.1"/>
</dbReference>
<organism evidence="2 3">
    <name type="scientific">Novosphingobium sediminis</name>
    <dbReference type="NCBI Taxonomy" id="707214"/>
    <lineage>
        <taxon>Bacteria</taxon>
        <taxon>Pseudomonadati</taxon>
        <taxon>Pseudomonadota</taxon>
        <taxon>Alphaproteobacteria</taxon>
        <taxon>Sphingomonadales</taxon>
        <taxon>Sphingomonadaceae</taxon>
        <taxon>Novosphingobium</taxon>
    </lineage>
</organism>
<feature type="transmembrane region" description="Helical" evidence="1">
    <location>
        <begin position="70"/>
        <end position="89"/>
    </location>
</feature>
<dbReference type="InterPro" id="IPR018687">
    <property type="entry name" value="DUF2177_membr"/>
</dbReference>
<gene>
    <name evidence="2" type="ORF">NSE01_06340</name>
</gene>
<feature type="transmembrane region" description="Helical" evidence="1">
    <location>
        <begin position="101"/>
        <end position="127"/>
    </location>
</feature>
<dbReference type="Pfam" id="PF09945">
    <property type="entry name" value="DUF2177"/>
    <property type="match status" value="1"/>
</dbReference>
<keyword evidence="1" id="KW-0812">Transmembrane</keyword>